<keyword evidence="1 6" id="KW-0728">SH3 domain</keyword>
<dbReference type="Gene3D" id="2.30.30.40">
    <property type="entry name" value="SH3 Domains"/>
    <property type="match status" value="2"/>
</dbReference>
<comment type="function">
    <text evidence="3">Plays a role in endocytosis and trafficking to the vacuole. Functions with type I myosins to restore polarity of the actin cytoskeleton after NaCl stress.</text>
</comment>
<proteinExistence type="inferred from homology"/>
<dbReference type="InterPro" id="IPR036028">
    <property type="entry name" value="SH3-like_dom_sf"/>
</dbReference>
<dbReference type="InterPro" id="IPR035459">
    <property type="entry name" value="Bzz1_SH3_1"/>
</dbReference>
<evidence type="ECO:0000256" key="4">
    <source>
        <dbReference type="ARBA" id="ARBA00061387"/>
    </source>
</evidence>
<gene>
    <name evidence="10" type="ORF">DAPK24_025680</name>
</gene>
<dbReference type="PROSITE" id="PS50002">
    <property type="entry name" value="SH3"/>
    <property type="match status" value="2"/>
</dbReference>
<comment type="caution">
    <text evidence="10">The sequence shown here is derived from an EMBL/GenBank/DDBJ whole genome shotgun (WGS) entry which is preliminary data.</text>
</comment>
<comment type="similarity">
    <text evidence="4">Belongs to the BZZ1 family.</text>
</comment>
<feature type="domain" description="F-BAR" evidence="9">
    <location>
        <begin position="1"/>
        <end position="270"/>
    </location>
</feature>
<evidence type="ECO:0000256" key="2">
    <source>
        <dbReference type="ARBA" id="ARBA00023054"/>
    </source>
</evidence>
<dbReference type="PANTHER" id="PTHR15735">
    <property type="entry name" value="FCH AND DOUBLE SH3 DOMAINS PROTEIN"/>
    <property type="match status" value="1"/>
</dbReference>
<dbReference type="SUPFAM" id="SSF50044">
    <property type="entry name" value="SH3-domain"/>
    <property type="match status" value="2"/>
</dbReference>
<dbReference type="InterPro" id="IPR001452">
    <property type="entry name" value="SH3_domain"/>
</dbReference>
<dbReference type="CDD" id="cd11912">
    <property type="entry name" value="SH3_Bzz1_1"/>
    <property type="match status" value="1"/>
</dbReference>
<dbReference type="AlphaFoldDB" id="A0AAV5R378"/>
<dbReference type="EMBL" id="BTGB01000003">
    <property type="protein sequence ID" value="GMM45993.1"/>
    <property type="molecule type" value="Genomic_DNA"/>
</dbReference>
<dbReference type="Pfam" id="PF00018">
    <property type="entry name" value="SH3_1"/>
    <property type="match status" value="1"/>
</dbReference>
<feature type="domain" description="SH3" evidence="8">
    <location>
        <begin position="474"/>
        <end position="534"/>
    </location>
</feature>
<dbReference type="GO" id="GO:0045010">
    <property type="term" value="P:actin nucleation"/>
    <property type="evidence" value="ECO:0007669"/>
    <property type="project" value="UniProtKB-ARBA"/>
</dbReference>
<dbReference type="Gene3D" id="1.20.1270.60">
    <property type="entry name" value="Arfaptin homology (AH) domain/BAR domain"/>
    <property type="match status" value="1"/>
</dbReference>
<keyword evidence="2 7" id="KW-0175">Coiled coil</keyword>
<dbReference type="InterPro" id="IPR031160">
    <property type="entry name" value="F_BAR_dom"/>
</dbReference>
<keyword evidence="11" id="KW-1185">Reference proteome</keyword>
<evidence type="ECO:0000256" key="5">
    <source>
        <dbReference type="ARBA" id="ARBA00074946"/>
    </source>
</evidence>
<dbReference type="Pfam" id="PF00611">
    <property type="entry name" value="FCH"/>
    <property type="match status" value="1"/>
</dbReference>
<evidence type="ECO:0000259" key="8">
    <source>
        <dbReference type="PROSITE" id="PS50002"/>
    </source>
</evidence>
<dbReference type="InterPro" id="IPR027267">
    <property type="entry name" value="AH/BAR_dom_sf"/>
</dbReference>
<dbReference type="GO" id="GO:0030833">
    <property type="term" value="P:regulation of actin filament polymerization"/>
    <property type="evidence" value="ECO:0007669"/>
    <property type="project" value="TreeGrafter"/>
</dbReference>
<dbReference type="FunFam" id="1.20.1270.60:FF:000060">
    <property type="entry name" value="Actin polymerization protein Bzz1"/>
    <property type="match status" value="1"/>
</dbReference>
<organism evidence="10 11">
    <name type="scientific">Pichia kluyveri</name>
    <name type="common">Yeast</name>
    <dbReference type="NCBI Taxonomy" id="36015"/>
    <lineage>
        <taxon>Eukaryota</taxon>
        <taxon>Fungi</taxon>
        <taxon>Dikarya</taxon>
        <taxon>Ascomycota</taxon>
        <taxon>Saccharomycotina</taxon>
        <taxon>Pichiomycetes</taxon>
        <taxon>Pichiales</taxon>
        <taxon>Pichiaceae</taxon>
        <taxon>Pichia</taxon>
    </lineage>
</organism>
<protein>
    <recommendedName>
        <fullName evidence="5">Protein BZZ1</fullName>
    </recommendedName>
</protein>
<dbReference type="SUPFAM" id="SSF103657">
    <property type="entry name" value="BAR/IMD domain-like"/>
    <property type="match status" value="1"/>
</dbReference>
<dbReference type="SMART" id="SM00326">
    <property type="entry name" value="SH3"/>
    <property type="match status" value="2"/>
</dbReference>
<evidence type="ECO:0000256" key="1">
    <source>
        <dbReference type="ARBA" id="ARBA00022443"/>
    </source>
</evidence>
<evidence type="ECO:0000259" key="9">
    <source>
        <dbReference type="PROSITE" id="PS51741"/>
    </source>
</evidence>
<evidence type="ECO:0000313" key="10">
    <source>
        <dbReference type="EMBL" id="GMM45993.1"/>
    </source>
</evidence>
<dbReference type="PRINTS" id="PR00452">
    <property type="entry name" value="SH3DOMAIN"/>
</dbReference>
<accession>A0AAV5R378</accession>
<reference evidence="10 11" key="1">
    <citation type="journal article" date="2023" name="Elife">
        <title>Identification of key yeast species and microbe-microbe interactions impacting larval growth of Drosophila in the wild.</title>
        <authorList>
            <person name="Mure A."/>
            <person name="Sugiura Y."/>
            <person name="Maeda R."/>
            <person name="Honda K."/>
            <person name="Sakurai N."/>
            <person name="Takahashi Y."/>
            <person name="Watada M."/>
            <person name="Katoh T."/>
            <person name="Gotoh A."/>
            <person name="Gotoh Y."/>
            <person name="Taniguchi I."/>
            <person name="Nakamura K."/>
            <person name="Hayashi T."/>
            <person name="Katayama T."/>
            <person name="Uemura T."/>
            <person name="Hattori Y."/>
        </authorList>
    </citation>
    <scope>NUCLEOTIDE SEQUENCE [LARGE SCALE GENOMIC DNA]</scope>
    <source>
        <strain evidence="10 11">PK-24</strain>
    </source>
</reference>
<evidence type="ECO:0000256" key="3">
    <source>
        <dbReference type="ARBA" id="ARBA00054085"/>
    </source>
</evidence>
<dbReference type="PROSITE" id="PS51741">
    <property type="entry name" value="F_BAR"/>
    <property type="match status" value="1"/>
</dbReference>
<evidence type="ECO:0000256" key="6">
    <source>
        <dbReference type="PROSITE-ProRule" id="PRU00192"/>
    </source>
</evidence>
<dbReference type="InterPro" id="IPR001060">
    <property type="entry name" value="FCH_dom"/>
</dbReference>
<evidence type="ECO:0000313" key="11">
    <source>
        <dbReference type="Proteomes" id="UP001378960"/>
    </source>
</evidence>
<dbReference type="Proteomes" id="UP001378960">
    <property type="component" value="Unassembled WGS sequence"/>
</dbReference>
<dbReference type="Pfam" id="PF14604">
    <property type="entry name" value="SH3_9"/>
    <property type="match status" value="1"/>
</dbReference>
<dbReference type="PANTHER" id="PTHR15735:SF21">
    <property type="entry name" value="PROTEIN NERVOUS WRECK"/>
    <property type="match status" value="1"/>
</dbReference>
<sequence length="606" mass="68478">MEFSIGNDIKDGFDRTSAWVSANVDAVNDIANFYKQRAAIEREYADKLQRLSAEYFAKLAKQSSVLSVGDNPTITPGSLESASVVAWREVLIQCENISKEKKSLASKFDAQISTPLNAMHNKYVNLNNRWNEFNKDLISKRDENYSDMSSKKKSYDLACQSMESQRAKSIKSPNNEKIAESLHKKENHMNVAKNNYLISIAVSNRLKDKYYYQDLPEILDGLQDLNQCRVSKLNNIWKTSTDIEKKSLEKISSCLTAIDNIVVQNLPHLDTAMFIKHNLYNWAEPTDFNFIPSAIWHDDQDMVISDSTIYDLKVKLNNSCSTYEKYNTICNDEKQSLEELLSDRKEMLKNENYDKLENSLLNSITYLQKFTNNDTNKVVAEVEIETIQAVTHDIDMTITDDQLHTKKSKFSLFKIKKDEQVNEPVEILQLSENVNNFQIDSSNKKSRLFSSLNKLVDAYNTPINGVAQSSTSISSSSNAVALYDYTPQGDDEIPISANEQLTILDPDDSGWTYIKNASGMEGLVPTSYIKTIVKKKQPPPKVVPRKSVKATNQVRVLYDYEAQGDDELTVSSGDTVVLINDDGSGWSEVELNGNIGLIPTSYTSPM</sequence>
<dbReference type="SMART" id="SM00055">
    <property type="entry name" value="FCH"/>
    <property type="match status" value="1"/>
</dbReference>
<name>A0AAV5R378_PICKL</name>
<dbReference type="GO" id="GO:0030864">
    <property type="term" value="C:cortical actin cytoskeleton"/>
    <property type="evidence" value="ECO:0007669"/>
    <property type="project" value="UniProtKB-ARBA"/>
</dbReference>
<evidence type="ECO:0000256" key="7">
    <source>
        <dbReference type="PROSITE-ProRule" id="PRU01077"/>
    </source>
</evidence>
<feature type="domain" description="SH3" evidence="8">
    <location>
        <begin position="549"/>
        <end position="606"/>
    </location>
</feature>